<dbReference type="Pfam" id="PF00005">
    <property type="entry name" value="ABC_tran"/>
    <property type="match status" value="1"/>
</dbReference>
<keyword evidence="7" id="KW-1185">Reference proteome</keyword>
<dbReference type="Gene3D" id="3.40.50.300">
    <property type="entry name" value="P-loop containing nucleotide triphosphate hydrolases"/>
    <property type="match status" value="1"/>
</dbReference>
<dbReference type="InterPro" id="IPR003439">
    <property type="entry name" value="ABC_transporter-like_ATP-bd"/>
</dbReference>
<proteinExistence type="inferred from homology"/>
<evidence type="ECO:0000256" key="3">
    <source>
        <dbReference type="ARBA" id="ARBA00022741"/>
    </source>
</evidence>
<sequence>MEQLIVNTQNLNFSYNKTKQDIENLELKIPKGSIYGFLGPNGSGKSTTIRLLLGLLKKNSGSVVLFGETFNNKTRLKILNRVGALIENPSLYDHLNAVDNLRIAANYRQNIASNRINEVLEVVKLTDAKNKRIKEYSLGMKQRLGLAISLLSNPELIILDEPTNGLDPKGIIEMRTLIKDLNETYGTTIFISSHLLSEIERTCTHVGIIRNGKMIYQDTVASLKASKGSNIKLDIEVDKPIEALSILRNLKMENISLLDDFLQIEVKNKEEITGIIDVLRAEKINIYQVSIKNNLEELFLSLTEN</sequence>
<reference evidence="7" key="1">
    <citation type="journal article" date="2019" name="Int. J. Syst. Evol. Microbiol.">
        <title>The Global Catalogue of Microorganisms (GCM) 10K type strain sequencing project: providing services to taxonomists for standard genome sequencing and annotation.</title>
        <authorList>
            <consortium name="The Broad Institute Genomics Platform"/>
            <consortium name="The Broad Institute Genome Sequencing Center for Infectious Disease"/>
            <person name="Wu L."/>
            <person name="Ma J."/>
        </authorList>
    </citation>
    <scope>NUCLEOTIDE SEQUENCE [LARGE SCALE GENOMIC DNA]</scope>
    <source>
        <strain evidence="7">KCTC 32514</strain>
    </source>
</reference>
<dbReference type="EMBL" id="JBHUOS010000015">
    <property type="protein sequence ID" value="MFD2917564.1"/>
    <property type="molecule type" value="Genomic_DNA"/>
</dbReference>
<dbReference type="SUPFAM" id="SSF52540">
    <property type="entry name" value="P-loop containing nucleoside triphosphate hydrolases"/>
    <property type="match status" value="1"/>
</dbReference>
<dbReference type="PANTHER" id="PTHR43335:SF4">
    <property type="entry name" value="ABC TRANSPORTER, ATP-BINDING PROTEIN"/>
    <property type="match status" value="1"/>
</dbReference>
<dbReference type="InterPro" id="IPR003593">
    <property type="entry name" value="AAA+_ATPase"/>
</dbReference>
<dbReference type="Proteomes" id="UP001597548">
    <property type="component" value="Unassembled WGS sequence"/>
</dbReference>
<dbReference type="SMART" id="SM00382">
    <property type="entry name" value="AAA"/>
    <property type="match status" value="1"/>
</dbReference>
<evidence type="ECO:0000256" key="2">
    <source>
        <dbReference type="ARBA" id="ARBA00022448"/>
    </source>
</evidence>
<protein>
    <submittedName>
        <fullName evidence="6">ABC transporter ATP-binding protein</fullName>
    </submittedName>
</protein>
<dbReference type="InterPro" id="IPR017871">
    <property type="entry name" value="ABC_transporter-like_CS"/>
</dbReference>
<dbReference type="InterPro" id="IPR027417">
    <property type="entry name" value="P-loop_NTPase"/>
</dbReference>
<gene>
    <name evidence="6" type="ORF">ACFS29_18070</name>
</gene>
<dbReference type="GO" id="GO:0005524">
    <property type="term" value="F:ATP binding"/>
    <property type="evidence" value="ECO:0007669"/>
    <property type="project" value="UniProtKB-KW"/>
</dbReference>
<dbReference type="PANTHER" id="PTHR43335">
    <property type="entry name" value="ABC TRANSPORTER, ATP-BINDING PROTEIN"/>
    <property type="match status" value="1"/>
</dbReference>
<comment type="similarity">
    <text evidence="1">Belongs to the ABC transporter superfamily.</text>
</comment>
<dbReference type="PROSITE" id="PS50893">
    <property type="entry name" value="ABC_TRANSPORTER_2"/>
    <property type="match status" value="1"/>
</dbReference>
<comment type="caution">
    <text evidence="6">The sequence shown here is derived from an EMBL/GenBank/DDBJ whole genome shotgun (WGS) entry which is preliminary data.</text>
</comment>
<evidence type="ECO:0000313" key="7">
    <source>
        <dbReference type="Proteomes" id="UP001597548"/>
    </source>
</evidence>
<evidence type="ECO:0000259" key="5">
    <source>
        <dbReference type="PROSITE" id="PS50893"/>
    </source>
</evidence>
<dbReference type="RefSeq" id="WP_194509653.1">
    <property type="nucleotide sequence ID" value="NZ_JADILU010000009.1"/>
</dbReference>
<keyword evidence="4 6" id="KW-0067">ATP-binding</keyword>
<evidence type="ECO:0000256" key="1">
    <source>
        <dbReference type="ARBA" id="ARBA00005417"/>
    </source>
</evidence>
<accession>A0ABW5ZX00</accession>
<evidence type="ECO:0000313" key="6">
    <source>
        <dbReference type="EMBL" id="MFD2917564.1"/>
    </source>
</evidence>
<keyword evidence="2" id="KW-0813">Transport</keyword>
<name>A0ABW5ZX00_9FLAO</name>
<organism evidence="6 7">
    <name type="scientific">Psychroserpens luteus</name>
    <dbReference type="NCBI Taxonomy" id="1434066"/>
    <lineage>
        <taxon>Bacteria</taxon>
        <taxon>Pseudomonadati</taxon>
        <taxon>Bacteroidota</taxon>
        <taxon>Flavobacteriia</taxon>
        <taxon>Flavobacteriales</taxon>
        <taxon>Flavobacteriaceae</taxon>
        <taxon>Psychroserpens</taxon>
    </lineage>
</organism>
<evidence type="ECO:0000256" key="4">
    <source>
        <dbReference type="ARBA" id="ARBA00022840"/>
    </source>
</evidence>
<feature type="domain" description="ABC transporter" evidence="5">
    <location>
        <begin position="6"/>
        <end position="236"/>
    </location>
</feature>
<dbReference type="PROSITE" id="PS00211">
    <property type="entry name" value="ABC_TRANSPORTER_1"/>
    <property type="match status" value="1"/>
</dbReference>
<keyword evidence="3" id="KW-0547">Nucleotide-binding</keyword>